<keyword evidence="3" id="KW-0813">Transport</keyword>
<organism evidence="9">
    <name type="scientific">hydrothermal vent metagenome</name>
    <dbReference type="NCBI Taxonomy" id="652676"/>
    <lineage>
        <taxon>unclassified sequences</taxon>
        <taxon>metagenomes</taxon>
        <taxon>ecological metagenomes</taxon>
    </lineage>
</organism>
<feature type="transmembrane region" description="Helical" evidence="8">
    <location>
        <begin position="148"/>
        <end position="172"/>
    </location>
</feature>
<dbReference type="EMBL" id="CZQC01000018">
    <property type="protein sequence ID" value="CUS40546.1"/>
    <property type="molecule type" value="Genomic_DNA"/>
</dbReference>
<dbReference type="GO" id="GO:0005886">
    <property type="term" value="C:plasma membrane"/>
    <property type="evidence" value="ECO:0007669"/>
    <property type="project" value="UniProtKB-SubCell"/>
</dbReference>
<dbReference type="InterPro" id="IPR000522">
    <property type="entry name" value="ABC_transptr_permease_BtuC"/>
</dbReference>
<feature type="transmembrane region" description="Helical" evidence="8">
    <location>
        <begin position="280"/>
        <end position="302"/>
    </location>
</feature>
<feature type="transmembrane region" description="Helical" evidence="8">
    <location>
        <begin position="57"/>
        <end position="77"/>
    </location>
</feature>
<feature type="transmembrane region" description="Helical" evidence="8">
    <location>
        <begin position="16"/>
        <end position="37"/>
    </location>
</feature>
<evidence type="ECO:0000313" key="9">
    <source>
        <dbReference type="EMBL" id="CUS40546.1"/>
    </source>
</evidence>
<reference evidence="9" key="1">
    <citation type="submission" date="2015-10" db="EMBL/GenBank/DDBJ databases">
        <authorList>
            <person name="Gilbert D.G."/>
        </authorList>
    </citation>
    <scope>NUCLEOTIDE SEQUENCE</scope>
</reference>
<feature type="transmembrane region" description="Helical" evidence="8">
    <location>
        <begin position="308"/>
        <end position="327"/>
    </location>
</feature>
<gene>
    <name evidence="9" type="ORF">MGWOODY_Tha501</name>
</gene>
<feature type="transmembrane region" description="Helical" evidence="8">
    <location>
        <begin position="89"/>
        <end position="110"/>
    </location>
</feature>
<accession>A0A161K462</accession>
<protein>
    <submittedName>
        <fullName evidence="9">Hemin ABC transporter, permease protein</fullName>
    </submittedName>
</protein>
<feature type="transmembrane region" description="Helical" evidence="8">
    <location>
        <begin position="116"/>
        <end position="136"/>
    </location>
</feature>
<keyword evidence="7 8" id="KW-0472">Membrane</keyword>
<keyword evidence="6 8" id="KW-1133">Transmembrane helix</keyword>
<evidence type="ECO:0000256" key="8">
    <source>
        <dbReference type="SAM" id="Phobius"/>
    </source>
</evidence>
<sequence>MIAKMGSTTLLRRQHILPLCLLLPPLVVLAGLLTGGGEWSWLLNSDAGQTVLWQVRFPRVVMAFLIGAALSAGGVLIQGVVRNPLADPGLIGVSGGAAVGAAVYLVFASSLSLSMWGQPLAAFIGGAVALLVVMQLGLRGASIHAMSFLILAGISVNVLASALIGLMSYMATDSALRQITFWSLGSLSGANWRWNSALFAALVAAIVFWRPRLRTLDALLLGEVEARSMGISVVRMQWLAVLWVALLVGIAVCASGVIGFVGLISPHIARLLTGATHTRVLPLAIIFGGCLVVLADMAARTLVAPAELPIGIVTTLLGAPVFIGLLLREKRRMP</sequence>
<dbReference type="GO" id="GO:0033214">
    <property type="term" value="P:siderophore-iron import into cell"/>
    <property type="evidence" value="ECO:0007669"/>
    <property type="project" value="TreeGrafter"/>
</dbReference>
<dbReference type="PANTHER" id="PTHR30472:SF25">
    <property type="entry name" value="ABC TRANSPORTER PERMEASE PROTEIN MJ0876-RELATED"/>
    <property type="match status" value="1"/>
</dbReference>
<evidence type="ECO:0000256" key="3">
    <source>
        <dbReference type="ARBA" id="ARBA00022448"/>
    </source>
</evidence>
<dbReference type="SUPFAM" id="SSF81345">
    <property type="entry name" value="ABC transporter involved in vitamin B12 uptake, BtuC"/>
    <property type="match status" value="1"/>
</dbReference>
<dbReference type="CDD" id="cd06550">
    <property type="entry name" value="TM_ABC_iron-siderophores_like"/>
    <property type="match status" value="1"/>
</dbReference>
<evidence type="ECO:0000256" key="4">
    <source>
        <dbReference type="ARBA" id="ARBA00022475"/>
    </source>
</evidence>
<keyword evidence="5 8" id="KW-0812">Transmembrane</keyword>
<proteinExistence type="inferred from homology"/>
<feature type="transmembrane region" description="Helical" evidence="8">
    <location>
        <begin position="192"/>
        <end position="209"/>
    </location>
</feature>
<evidence type="ECO:0000256" key="1">
    <source>
        <dbReference type="ARBA" id="ARBA00004651"/>
    </source>
</evidence>
<feature type="transmembrane region" description="Helical" evidence="8">
    <location>
        <begin position="240"/>
        <end position="268"/>
    </location>
</feature>
<keyword evidence="4" id="KW-1003">Cell membrane</keyword>
<dbReference type="AlphaFoldDB" id="A0A161K462"/>
<comment type="subcellular location">
    <subcellularLocation>
        <location evidence="1">Cell membrane</location>
        <topology evidence="1">Multi-pass membrane protein</topology>
    </subcellularLocation>
</comment>
<dbReference type="Gene3D" id="1.10.3470.10">
    <property type="entry name" value="ABC transporter involved in vitamin B12 uptake, BtuC"/>
    <property type="match status" value="1"/>
</dbReference>
<evidence type="ECO:0000256" key="5">
    <source>
        <dbReference type="ARBA" id="ARBA00022692"/>
    </source>
</evidence>
<dbReference type="InterPro" id="IPR037294">
    <property type="entry name" value="ABC_BtuC-like"/>
</dbReference>
<evidence type="ECO:0000256" key="6">
    <source>
        <dbReference type="ARBA" id="ARBA00022989"/>
    </source>
</evidence>
<evidence type="ECO:0000256" key="7">
    <source>
        <dbReference type="ARBA" id="ARBA00023136"/>
    </source>
</evidence>
<evidence type="ECO:0000256" key="2">
    <source>
        <dbReference type="ARBA" id="ARBA00007935"/>
    </source>
</evidence>
<dbReference type="FunFam" id="1.10.3470.10:FF:000001">
    <property type="entry name" value="Vitamin B12 ABC transporter permease BtuC"/>
    <property type="match status" value="1"/>
</dbReference>
<dbReference type="Pfam" id="PF01032">
    <property type="entry name" value="FecCD"/>
    <property type="match status" value="1"/>
</dbReference>
<name>A0A161K462_9ZZZZ</name>
<dbReference type="GO" id="GO:0022857">
    <property type="term" value="F:transmembrane transporter activity"/>
    <property type="evidence" value="ECO:0007669"/>
    <property type="project" value="InterPro"/>
</dbReference>
<dbReference type="PANTHER" id="PTHR30472">
    <property type="entry name" value="FERRIC ENTEROBACTIN TRANSPORT SYSTEM PERMEASE PROTEIN"/>
    <property type="match status" value="1"/>
</dbReference>
<comment type="similarity">
    <text evidence="2">Belongs to the binding-protein-dependent transport system permease family. FecCD subfamily.</text>
</comment>